<dbReference type="RefSeq" id="WP_277830458.1">
    <property type="nucleotide sequence ID" value="NZ_JARQZE010000001.1"/>
</dbReference>
<feature type="transmembrane region" description="Helical" evidence="1">
    <location>
        <begin position="101"/>
        <end position="119"/>
    </location>
</feature>
<keyword evidence="4" id="KW-1185">Reference proteome</keyword>
<keyword evidence="1" id="KW-0472">Membrane</keyword>
<comment type="caution">
    <text evidence="3">The sequence shown here is derived from an EMBL/GenBank/DDBJ whole genome shotgun (WGS) entry which is preliminary data.</text>
</comment>
<dbReference type="SUPFAM" id="SSF52200">
    <property type="entry name" value="Toll/Interleukin receptor TIR domain"/>
    <property type="match status" value="1"/>
</dbReference>
<reference evidence="4" key="1">
    <citation type="journal article" date="2019" name="Int. J. Syst. Evol. Microbiol.">
        <title>The Global Catalogue of Microorganisms (GCM) 10K type strain sequencing project: providing services to taxonomists for standard genome sequencing and annotation.</title>
        <authorList>
            <consortium name="The Broad Institute Genomics Platform"/>
            <consortium name="The Broad Institute Genome Sequencing Center for Infectious Disease"/>
            <person name="Wu L."/>
            <person name="Ma J."/>
        </authorList>
    </citation>
    <scope>NUCLEOTIDE SEQUENCE [LARGE SCALE GENOMIC DNA]</scope>
    <source>
        <strain evidence="4">CCUG 48884</strain>
    </source>
</reference>
<dbReference type="Pfam" id="PF13676">
    <property type="entry name" value="TIR_2"/>
    <property type="match status" value="1"/>
</dbReference>
<keyword evidence="3" id="KW-0675">Receptor</keyword>
<feature type="transmembrane region" description="Helical" evidence="1">
    <location>
        <begin position="46"/>
        <end position="67"/>
    </location>
</feature>
<dbReference type="Gene3D" id="3.40.50.10140">
    <property type="entry name" value="Toll/interleukin-1 receptor homology (TIR) domain"/>
    <property type="match status" value="1"/>
</dbReference>
<dbReference type="InterPro" id="IPR035897">
    <property type="entry name" value="Toll_tir_struct_dom_sf"/>
</dbReference>
<dbReference type="InterPro" id="IPR000157">
    <property type="entry name" value="TIR_dom"/>
</dbReference>
<sequence>MTVTRGDGRFLLRRLGIVSMLTALVSLLATAGGLSLLPYAGAAGQWVLGAAGGAVAVAAFAFGRLVILRRPGARRVGFVAAGMALAAAVLFGLLALARPEAGGYFVACLAVLAAYAAFVSHRLAFWPSGEIADEPRVSLGIFLSYRRDDSRESVGRIHDHLCQAFVPERIFLDVERQSAGADYREVIGTALDQSEVVLVVIGPAWLTLAGADGRPRIDDTEDMVRLEVEMALARGQNVVPLLVQGVRMPSAAQLPAPLAPLAYRNALPVRPDPDFRGDVLRLVEALRALATVPGR</sequence>
<proteinExistence type="predicted"/>
<name>A0ABW3W7L7_9RHOO</name>
<evidence type="ECO:0000259" key="2">
    <source>
        <dbReference type="Pfam" id="PF13676"/>
    </source>
</evidence>
<feature type="transmembrane region" description="Helical" evidence="1">
    <location>
        <begin position="76"/>
        <end position="95"/>
    </location>
</feature>
<keyword evidence="1" id="KW-0812">Transmembrane</keyword>
<accession>A0ABW3W7L7</accession>
<organism evidence="3 4">
    <name type="scientific">Thauera mechernichensis</name>
    <dbReference type="NCBI Taxonomy" id="82788"/>
    <lineage>
        <taxon>Bacteria</taxon>
        <taxon>Pseudomonadati</taxon>
        <taxon>Pseudomonadota</taxon>
        <taxon>Betaproteobacteria</taxon>
        <taxon>Rhodocyclales</taxon>
        <taxon>Zoogloeaceae</taxon>
        <taxon>Thauera</taxon>
    </lineage>
</organism>
<dbReference type="Proteomes" id="UP001597158">
    <property type="component" value="Unassembled WGS sequence"/>
</dbReference>
<evidence type="ECO:0000313" key="4">
    <source>
        <dbReference type="Proteomes" id="UP001597158"/>
    </source>
</evidence>
<evidence type="ECO:0000256" key="1">
    <source>
        <dbReference type="SAM" id="Phobius"/>
    </source>
</evidence>
<evidence type="ECO:0000313" key="3">
    <source>
        <dbReference type="EMBL" id="MFD1261986.1"/>
    </source>
</evidence>
<gene>
    <name evidence="3" type="ORF">ACFQ4M_00230</name>
</gene>
<feature type="domain" description="TIR" evidence="2">
    <location>
        <begin position="141"/>
        <end position="250"/>
    </location>
</feature>
<keyword evidence="1" id="KW-1133">Transmembrane helix</keyword>
<dbReference type="EMBL" id="JBHTMC010000001">
    <property type="protein sequence ID" value="MFD1261986.1"/>
    <property type="molecule type" value="Genomic_DNA"/>
</dbReference>
<protein>
    <submittedName>
        <fullName evidence="3">Toll/interleukin-1 receptor domain-containing protein</fullName>
    </submittedName>
</protein>
<feature type="transmembrane region" description="Helical" evidence="1">
    <location>
        <begin position="15"/>
        <end position="40"/>
    </location>
</feature>